<protein>
    <submittedName>
        <fullName evidence="3">Uncharacterized protein</fullName>
    </submittedName>
</protein>
<dbReference type="EMBL" id="CAJOAZ010002259">
    <property type="protein sequence ID" value="CAF3911446.1"/>
    <property type="molecule type" value="Genomic_DNA"/>
</dbReference>
<feature type="compositionally biased region" description="Pro residues" evidence="1">
    <location>
        <begin position="156"/>
        <end position="171"/>
    </location>
</feature>
<feature type="compositionally biased region" description="Pro residues" evidence="1">
    <location>
        <begin position="120"/>
        <end position="133"/>
    </location>
</feature>
<reference evidence="3" key="1">
    <citation type="submission" date="2021-02" db="EMBL/GenBank/DDBJ databases">
        <authorList>
            <person name="Nowell W R."/>
        </authorList>
    </citation>
    <scope>NUCLEOTIDE SEQUENCE</scope>
</reference>
<evidence type="ECO:0000313" key="3">
    <source>
        <dbReference type="EMBL" id="CAF3911446.1"/>
    </source>
</evidence>
<evidence type="ECO:0000256" key="1">
    <source>
        <dbReference type="SAM" id="MobiDB-lite"/>
    </source>
</evidence>
<accession>A0A819I617</accession>
<feature type="region of interest" description="Disordered" evidence="1">
    <location>
        <begin position="30"/>
        <end position="55"/>
    </location>
</feature>
<feature type="chain" id="PRO_5032363728" evidence="2">
    <location>
        <begin position="35"/>
        <end position="171"/>
    </location>
</feature>
<sequence>MNFPCFPTEWPGKSWNLIHQLTALVAHLQAQVAAQPQPPPPPPPPSTTTTTTTTTTPLTPAEQLIQLQAAAAQIQAEINLLTAQVPLQQLHQPEPPKTTTRPTQRTPEKRSPLSQQQPDPILPVPHIQQPPLPILQRVPNPEAVAAYQQLLRGRPPKPPAPPPPPSISLIA</sequence>
<organism evidence="3 4">
    <name type="scientific">Adineta steineri</name>
    <dbReference type="NCBI Taxonomy" id="433720"/>
    <lineage>
        <taxon>Eukaryota</taxon>
        <taxon>Metazoa</taxon>
        <taxon>Spiralia</taxon>
        <taxon>Gnathifera</taxon>
        <taxon>Rotifera</taxon>
        <taxon>Eurotatoria</taxon>
        <taxon>Bdelloidea</taxon>
        <taxon>Adinetida</taxon>
        <taxon>Adinetidae</taxon>
        <taxon>Adineta</taxon>
    </lineage>
</organism>
<comment type="caution">
    <text evidence="3">The sequence shown here is derived from an EMBL/GenBank/DDBJ whole genome shotgun (WGS) entry which is preliminary data.</text>
</comment>
<feature type="signal peptide" evidence="2">
    <location>
        <begin position="1"/>
        <end position="34"/>
    </location>
</feature>
<gene>
    <name evidence="3" type="ORF">OXD698_LOCUS24507</name>
</gene>
<evidence type="ECO:0000256" key="2">
    <source>
        <dbReference type="SAM" id="SignalP"/>
    </source>
</evidence>
<name>A0A819I617_9BILA</name>
<feature type="compositionally biased region" description="Pro residues" evidence="1">
    <location>
        <begin position="36"/>
        <end position="46"/>
    </location>
</feature>
<dbReference type="Proteomes" id="UP000663844">
    <property type="component" value="Unassembled WGS sequence"/>
</dbReference>
<feature type="region of interest" description="Disordered" evidence="1">
    <location>
        <begin position="87"/>
        <end position="171"/>
    </location>
</feature>
<dbReference type="AlphaFoldDB" id="A0A819I617"/>
<keyword evidence="2" id="KW-0732">Signal</keyword>
<proteinExistence type="predicted"/>
<evidence type="ECO:0000313" key="4">
    <source>
        <dbReference type="Proteomes" id="UP000663844"/>
    </source>
</evidence>